<dbReference type="AlphaFoldDB" id="A0A431TIJ9"/>
<dbReference type="RefSeq" id="WP_126472205.1">
    <property type="nucleotide sequence ID" value="NZ_RXOE01000005.1"/>
</dbReference>
<dbReference type="PROSITE" id="PS50110">
    <property type="entry name" value="RESPONSE_REGULATORY"/>
    <property type="match status" value="1"/>
</dbReference>
<feature type="modified residue" description="4-aspartylphosphate" evidence="4">
    <location>
        <position position="56"/>
    </location>
</feature>
<dbReference type="Gene3D" id="1.10.10.10">
    <property type="entry name" value="Winged helix-like DNA-binding domain superfamily/Winged helix DNA-binding domain"/>
    <property type="match status" value="1"/>
</dbReference>
<evidence type="ECO:0000256" key="4">
    <source>
        <dbReference type="PROSITE-ProRule" id="PRU00169"/>
    </source>
</evidence>
<dbReference type="GO" id="GO:0006355">
    <property type="term" value="P:regulation of DNA-templated transcription"/>
    <property type="evidence" value="ECO:0007669"/>
    <property type="project" value="InterPro"/>
</dbReference>
<evidence type="ECO:0000313" key="8">
    <source>
        <dbReference type="EMBL" id="RTQ32949.1"/>
    </source>
</evidence>
<dbReference type="GO" id="GO:0032993">
    <property type="term" value="C:protein-DNA complex"/>
    <property type="evidence" value="ECO:0007669"/>
    <property type="project" value="TreeGrafter"/>
</dbReference>
<protein>
    <submittedName>
        <fullName evidence="8">Response regulator transcription factor</fullName>
    </submittedName>
</protein>
<dbReference type="Gene3D" id="3.40.50.2300">
    <property type="match status" value="1"/>
</dbReference>
<dbReference type="SMART" id="SM00448">
    <property type="entry name" value="REC"/>
    <property type="match status" value="1"/>
</dbReference>
<dbReference type="InterPro" id="IPR036388">
    <property type="entry name" value="WH-like_DNA-bd_sf"/>
</dbReference>
<evidence type="ECO:0000256" key="3">
    <source>
        <dbReference type="ARBA" id="ARBA00023125"/>
    </source>
</evidence>
<accession>A0A431TIJ9</accession>
<dbReference type="CDD" id="cd00383">
    <property type="entry name" value="trans_reg_C"/>
    <property type="match status" value="1"/>
</dbReference>
<dbReference type="InterPro" id="IPR039420">
    <property type="entry name" value="WalR-like"/>
</dbReference>
<organism evidence="8 9">
    <name type="scientific">Variovorax gossypii</name>
    <dbReference type="NCBI Taxonomy" id="1679495"/>
    <lineage>
        <taxon>Bacteria</taxon>
        <taxon>Pseudomonadati</taxon>
        <taxon>Pseudomonadota</taxon>
        <taxon>Betaproteobacteria</taxon>
        <taxon>Burkholderiales</taxon>
        <taxon>Comamonadaceae</taxon>
        <taxon>Variovorax</taxon>
    </lineage>
</organism>
<evidence type="ECO:0000256" key="2">
    <source>
        <dbReference type="ARBA" id="ARBA00023012"/>
    </source>
</evidence>
<keyword evidence="3 5" id="KW-0238">DNA-binding</keyword>
<dbReference type="Proteomes" id="UP000267418">
    <property type="component" value="Unassembled WGS sequence"/>
</dbReference>
<evidence type="ECO:0000256" key="1">
    <source>
        <dbReference type="ARBA" id="ARBA00022553"/>
    </source>
</evidence>
<dbReference type="SMART" id="SM00862">
    <property type="entry name" value="Trans_reg_C"/>
    <property type="match status" value="1"/>
</dbReference>
<evidence type="ECO:0000256" key="5">
    <source>
        <dbReference type="PROSITE-ProRule" id="PRU01091"/>
    </source>
</evidence>
<dbReference type="GO" id="GO:0005829">
    <property type="term" value="C:cytosol"/>
    <property type="evidence" value="ECO:0007669"/>
    <property type="project" value="TreeGrafter"/>
</dbReference>
<dbReference type="InterPro" id="IPR011006">
    <property type="entry name" value="CheY-like_superfamily"/>
</dbReference>
<dbReference type="GO" id="GO:0000976">
    <property type="term" value="F:transcription cis-regulatory region binding"/>
    <property type="evidence" value="ECO:0007669"/>
    <property type="project" value="TreeGrafter"/>
</dbReference>
<name>A0A431TIJ9_9BURK</name>
<proteinExistence type="predicted"/>
<evidence type="ECO:0000313" key="9">
    <source>
        <dbReference type="Proteomes" id="UP000267418"/>
    </source>
</evidence>
<dbReference type="Pfam" id="PF00486">
    <property type="entry name" value="Trans_reg_C"/>
    <property type="match status" value="1"/>
</dbReference>
<keyword evidence="9" id="KW-1185">Reference proteome</keyword>
<keyword evidence="2" id="KW-0902">Two-component regulatory system</keyword>
<dbReference type="PANTHER" id="PTHR48111">
    <property type="entry name" value="REGULATOR OF RPOS"/>
    <property type="match status" value="1"/>
</dbReference>
<feature type="domain" description="OmpR/PhoB-type" evidence="7">
    <location>
        <begin position="131"/>
        <end position="236"/>
    </location>
</feature>
<reference evidence="8 9" key="1">
    <citation type="submission" date="2018-12" db="EMBL/GenBank/DDBJ databases">
        <title>The genome of Variovorax gossypii DSM 100435.</title>
        <authorList>
            <person name="Gao J."/>
            <person name="Sun J."/>
        </authorList>
    </citation>
    <scope>NUCLEOTIDE SEQUENCE [LARGE SCALE GENOMIC DNA]</scope>
    <source>
        <strain evidence="8 9">DSM 100435</strain>
    </source>
</reference>
<gene>
    <name evidence="8" type="ORF">EJP69_19830</name>
</gene>
<feature type="DNA-binding region" description="OmpR/PhoB-type" evidence="5">
    <location>
        <begin position="131"/>
        <end position="236"/>
    </location>
</feature>
<dbReference type="SUPFAM" id="SSF52172">
    <property type="entry name" value="CheY-like"/>
    <property type="match status" value="1"/>
</dbReference>
<dbReference type="SUPFAM" id="SSF46894">
    <property type="entry name" value="C-terminal effector domain of the bipartite response regulators"/>
    <property type="match status" value="1"/>
</dbReference>
<evidence type="ECO:0000259" key="7">
    <source>
        <dbReference type="PROSITE" id="PS51755"/>
    </source>
</evidence>
<dbReference type="GO" id="GO:0000156">
    <property type="term" value="F:phosphorelay response regulator activity"/>
    <property type="evidence" value="ECO:0007669"/>
    <property type="project" value="TreeGrafter"/>
</dbReference>
<evidence type="ECO:0000259" key="6">
    <source>
        <dbReference type="PROSITE" id="PS50110"/>
    </source>
</evidence>
<feature type="domain" description="Response regulatory" evidence="6">
    <location>
        <begin position="2"/>
        <end position="122"/>
    </location>
</feature>
<dbReference type="Pfam" id="PF00072">
    <property type="entry name" value="Response_reg"/>
    <property type="match status" value="1"/>
</dbReference>
<comment type="caution">
    <text evidence="8">The sequence shown here is derived from an EMBL/GenBank/DDBJ whole genome shotgun (WGS) entry which is preliminary data.</text>
</comment>
<dbReference type="PROSITE" id="PS51755">
    <property type="entry name" value="OMPR_PHOB"/>
    <property type="match status" value="1"/>
</dbReference>
<dbReference type="CDD" id="cd17574">
    <property type="entry name" value="REC_OmpR"/>
    <property type="match status" value="1"/>
</dbReference>
<dbReference type="InterPro" id="IPR001789">
    <property type="entry name" value="Sig_transdc_resp-reg_receiver"/>
</dbReference>
<dbReference type="EMBL" id="RXOE01000005">
    <property type="protein sequence ID" value="RTQ32949.1"/>
    <property type="molecule type" value="Genomic_DNA"/>
</dbReference>
<dbReference type="OrthoDB" id="9802426at2"/>
<dbReference type="InterPro" id="IPR016032">
    <property type="entry name" value="Sig_transdc_resp-reg_C-effctor"/>
</dbReference>
<dbReference type="InterPro" id="IPR001867">
    <property type="entry name" value="OmpR/PhoB-type_DNA-bd"/>
</dbReference>
<dbReference type="PANTHER" id="PTHR48111:SF40">
    <property type="entry name" value="PHOSPHATE REGULON TRANSCRIPTIONAL REGULATORY PROTEIN PHOB"/>
    <property type="match status" value="1"/>
</dbReference>
<keyword evidence="1 4" id="KW-0597">Phosphoprotein</keyword>
<sequence length="242" mass="27522">MRIAIVEDEISQQALLIRTLEQQLGREGTVHCQGFSDGLALQRELRRESFDLVILDWSVPSMDGLELLRWLRVWKGSSVPVLMISSRGSDDDVAEVLNSGADDYITKPFRPLELRARVLRLMKRSKPQSPDTPLSIGRWTLDPVGHVVHYREAAEAEPESYTLTSREFNLTLLLFSRLGQTVSRAHLLETAGYETEEAPSRTLDSHVYRLRKKLHLDARRGMILRTVYGQGYQLGLAQEGRP</sequence>